<dbReference type="InterPro" id="IPR036390">
    <property type="entry name" value="WH_DNA-bd_sf"/>
</dbReference>
<dbReference type="InterPro" id="IPR005119">
    <property type="entry name" value="LysR_subst-bd"/>
</dbReference>
<sequence>MLNPAWLHTFKTLVDIGHFTKTAQKLNMTQPGVSQHIKKLEDACGHALIKRNTKRLELTEQGRQIYEYAIQLTLNETKLLEALNYDDPQKGICKLACSGSFALKLYPPLLEMQKTHPKLSFELEVAPNHKILADVLEGRTDLGIVTQNPTQSMFDVEKIGREQLCLILPREVEINPNIAETIKTLGLIHHPDAAHYLTLYFDLCGQADLKTLKFEDIPKSGYINQLSQILLPVSKGLGFTVLPKSALDNFTEKNKLHVFNPPQNVEETLFRVKVRGRQLPARYNIPIQAICDIC</sequence>
<dbReference type="Gene3D" id="1.10.10.10">
    <property type="entry name" value="Winged helix-like DNA-binding domain superfamily/Winged helix DNA-binding domain"/>
    <property type="match status" value="1"/>
</dbReference>
<keyword evidence="2" id="KW-0805">Transcription regulation</keyword>
<dbReference type="PANTHER" id="PTHR30126">
    <property type="entry name" value="HTH-TYPE TRANSCRIPTIONAL REGULATOR"/>
    <property type="match status" value="1"/>
</dbReference>
<evidence type="ECO:0000256" key="1">
    <source>
        <dbReference type="ARBA" id="ARBA00009437"/>
    </source>
</evidence>
<dbReference type="EMBL" id="CP001678">
    <property type="protein sequence ID" value="ACT58248.1"/>
    <property type="molecule type" value="Genomic_DNA"/>
</dbReference>
<dbReference type="AlphaFoldDB" id="C6XN78"/>
<reference evidence="7" key="1">
    <citation type="journal article" date="2011" name="J. Bacteriol.">
        <title>Genome sequences of eight morphologically diverse alphaproteobacteria.</title>
        <authorList>
            <consortium name="US DOE Joint Genome Institute"/>
            <person name="Brown P.J."/>
            <person name="Kysela D.T."/>
            <person name="Buechlein A."/>
            <person name="Hemmerich C."/>
            <person name="Brun Y.V."/>
        </authorList>
    </citation>
    <scope>NUCLEOTIDE SEQUENCE [LARGE SCALE GENOMIC DNA]</scope>
    <source>
        <strain evidence="7">ATCC 49814 / DSM 5838 / IFAM 1418</strain>
    </source>
</reference>
<dbReference type="SUPFAM" id="SSF53850">
    <property type="entry name" value="Periplasmic binding protein-like II"/>
    <property type="match status" value="1"/>
</dbReference>
<name>C6XN78_HIRBI</name>
<evidence type="ECO:0000313" key="7">
    <source>
        <dbReference type="Proteomes" id="UP000002745"/>
    </source>
</evidence>
<keyword evidence="4" id="KW-0804">Transcription</keyword>
<evidence type="ECO:0000256" key="4">
    <source>
        <dbReference type="ARBA" id="ARBA00023163"/>
    </source>
</evidence>
<keyword evidence="7" id="KW-1185">Reference proteome</keyword>
<dbReference type="CDD" id="cd05466">
    <property type="entry name" value="PBP2_LTTR_substrate"/>
    <property type="match status" value="1"/>
</dbReference>
<evidence type="ECO:0000259" key="5">
    <source>
        <dbReference type="PROSITE" id="PS50931"/>
    </source>
</evidence>
<feature type="domain" description="HTH lysR-type" evidence="5">
    <location>
        <begin position="2"/>
        <end position="59"/>
    </location>
</feature>
<evidence type="ECO:0000256" key="2">
    <source>
        <dbReference type="ARBA" id="ARBA00023015"/>
    </source>
</evidence>
<organism evidence="6 7">
    <name type="scientific">Hirschia baltica (strain ATCC 49814 / DSM 5838 / IFAM 1418)</name>
    <dbReference type="NCBI Taxonomy" id="582402"/>
    <lineage>
        <taxon>Bacteria</taxon>
        <taxon>Pseudomonadati</taxon>
        <taxon>Pseudomonadota</taxon>
        <taxon>Alphaproteobacteria</taxon>
        <taxon>Hyphomonadales</taxon>
        <taxon>Hyphomonadaceae</taxon>
        <taxon>Hirschia</taxon>
    </lineage>
</organism>
<dbReference type="STRING" id="582402.Hbal_0546"/>
<dbReference type="InterPro" id="IPR000847">
    <property type="entry name" value="LysR_HTH_N"/>
</dbReference>
<accession>C6XN78</accession>
<comment type="similarity">
    <text evidence="1">Belongs to the LysR transcriptional regulatory family.</text>
</comment>
<dbReference type="SUPFAM" id="SSF46785">
    <property type="entry name" value="Winged helix' DNA-binding domain"/>
    <property type="match status" value="1"/>
</dbReference>
<dbReference type="PROSITE" id="PS50931">
    <property type="entry name" value="HTH_LYSR"/>
    <property type="match status" value="1"/>
</dbReference>
<proteinExistence type="inferred from homology"/>
<dbReference type="HOGENOM" id="CLU_039613_6_1_5"/>
<dbReference type="Proteomes" id="UP000002745">
    <property type="component" value="Chromosome"/>
</dbReference>
<dbReference type="RefSeq" id="WP_015826398.1">
    <property type="nucleotide sequence ID" value="NC_012982.1"/>
</dbReference>
<gene>
    <name evidence="6" type="ordered locus">Hbal_0546</name>
</gene>
<protein>
    <submittedName>
        <fullName evidence="6">Transcriptional regulator, LysR family</fullName>
    </submittedName>
</protein>
<dbReference type="KEGG" id="hba:Hbal_0546"/>
<dbReference type="OrthoDB" id="9811588at2"/>
<dbReference type="eggNOG" id="COG0583">
    <property type="taxonomic scope" value="Bacteria"/>
</dbReference>
<evidence type="ECO:0000256" key="3">
    <source>
        <dbReference type="ARBA" id="ARBA00023125"/>
    </source>
</evidence>
<dbReference type="GO" id="GO:0003700">
    <property type="term" value="F:DNA-binding transcription factor activity"/>
    <property type="evidence" value="ECO:0007669"/>
    <property type="project" value="InterPro"/>
</dbReference>
<dbReference type="GO" id="GO:0000976">
    <property type="term" value="F:transcription cis-regulatory region binding"/>
    <property type="evidence" value="ECO:0007669"/>
    <property type="project" value="TreeGrafter"/>
</dbReference>
<evidence type="ECO:0000313" key="6">
    <source>
        <dbReference type="EMBL" id="ACT58248.1"/>
    </source>
</evidence>
<dbReference type="Pfam" id="PF00126">
    <property type="entry name" value="HTH_1"/>
    <property type="match status" value="1"/>
</dbReference>
<dbReference type="PRINTS" id="PR00039">
    <property type="entry name" value="HTHLYSR"/>
</dbReference>
<dbReference type="Pfam" id="PF03466">
    <property type="entry name" value="LysR_substrate"/>
    <property type="match status" value="1"/>
</dbReference>
<keyword evidence="3" id="KW-0238">DNA-binding</keyword>
<dbReference type="Gene3D" id="3.40.190.10">
    <property type="entry name" value="Periplasmic binding protein-like II"/>
    <property type="match status" value="2"/>
</dbReference>
<dbReference type="PANTHER" id="PTHR30126:SF99">
    <property type="entry name" value="TRANSCRIPTIONAL REGULATOR LYSR FAMILY"/>
    <property type="match status" value="1"/>
</dbReference>
<dbReference type="InterPro" id="IPR036388">
    <property type="entry name" value="WH-like_DNA-bd_sf"/>
</dbReference>